<evidence type="ECO:0000256" key="3">
    <source>
        <dbReference type="ARBA" id="ARBA00007800"/>
    </source>
</evidence>
<evidence type="ECO:0000256" key="1">
    <source>
        <dbReference type="ARBA" id="ARBA00004812"/>
    </source>
</evidence>
<feature type="binding site" evidence="11">
    <location>
        <position position="249"/>
    </location>
    <ligand>
        <name>L-glutamine</name>
        <dbReference type="ChEBI" id="CHEBI:58359"/>
    </ligand>
</feature>
<feature type="domain" description="Carbamoyl-phosphate synthase small subunit N-terminal" evidence="12">
    <location>
        <begin position="1"/>
        <end position="131"/>
    </location>
</feature>
<comment type="function">
    <text evidence="11">Small subunit of the glutamine-dependent carbamoyl phosphate synthetase (CPSase). CPSase catalyzes the formation of carbamoyl phosphate from the ammonia moiety of glutamine, carbonate, and phosphate donated by ATP, constituting the first step of 2 biosynthetic pathways, one leading to arginine and/or urea and the other to pyrimidine nucleotides. The small subunit (glutamine amidotransferase) binds and cleaves glutamine to supply the large subunit with the substrate ammonia.</text>
</comment>
<dbReference type="PRINTS" id="PR00099">
    <property type="entry name" value="CPSGATASE"/>
</dbReference>
<dbReference type="PROSITE" id="PS51273">
    <property type="entry name" value="GATASE_TYPE_1"/>
    <property type="match status" value="1"/>
</dbReference>
<evidence type="ECO:0000256" key="11">
    <source>
        <dbReference type="HAMAP-Rule" id="MF_01209"/>
    </source>
</evidence>
<dbReference type="Gene3D" id="3.40.50.880">
    <property type="match status" value="1"/>
</dbReference>
<dbReference type="CDD" id="cd01744">
    <property type="entry name" value="GATase1_CPSase"/>
    <property type="match status" value="1"/>
</dbReference>
<accession>A0A1G9G0D9</accession>
<dbReference type="Pfam" id="PF00117">
    <property type="entry name" value="GATase"/>
    <property type="match status" value="1"/>
</dbReference>
<protein>
    <recommendedName>
        <fullName evidence="11">Carbamoyl phosphate synthase small chain</fullName>
        <ecNumber evidence="11">6.3.5.5</ecNumber>
    </recommendedName>
    <alternativeName>
        <fullName evidence="11">Carbamoyl phosphate synthetase glutamine chain</fullName>
    </alternativeName>
</protein>
<keyword evidence="11" id="KW-0028">Amino-acid biosynthesis</keyword>
<evidence type="ECO:0000256" key="8">
    <source>
        <dbReference type="ARBA" id="ARBA00022975"/>
    </source>
</evidence>
<dbReference type="Gene3D" id="3.50.30.20">
    <property type="entry name" value="Carbamoyl-phosphate synthase small subunit, N-terminal domain"/>
    <property type="match status" value="1"/>
</dbReference>
<dbReference type="GO" id="GO:0004088">
    <property type="term" value="F:carbamoyl-phosphate synthase (glutamine-hydrolyzing) activity"/>
    <property type="evidence" value="ECO:0007669"/>
    <property type="project" value="UniProtKB-UniRule"/>
</dbReference>
<dbReference type="GO" id="GO:0005524">
    <property type="term" value="F:ATP binding"/>
    <property type="evidence" value="ECO:0007669"/>
    <property type="project" value="UniProtKB-UniRule"/>
</dbReference>
<dbReference type="GO" id="GO:0044205">
    <property type="term" value="P:'de novo' UMP biosynthetic process"/>
    <property type="evidence" value="ECO:0007669"/>
    <property type="project" value="UniProtKB-UniRule"/>
</dbReference>
<dbReference type="Proteomes" id="UP000198718">
    <property type="component" value="Unassembled WGS sequence"/>
</dbReference>
<dbReference type="InterPro" id="IPR036480">
    <property type="entry name" value="CarbP_synth_ssu_N_sf"/>
</dbReference>
<dbReference type="UniPathway" id="UPA00068">
    <property type="reaction ID" value="UER00171"/>
</dbReference>
<dbReference type="UniPathway" id="UPA00070">
    <property type="reaction ID" value="UER00115"/>
</dbReference>
<evidence type="ECO:0000256" key="5">
    <source>
        <dbReference type="ARBA" id="ARBA00022741"/>
    </source>
</evidence>
<dbReference type="EC" id="6.3.5.5" evidence="11"/>
<dbReference type="SMART" id="SM01097">
    <property type="entry name" value="CPSase_sm_chain"/>
    <property type="match status" value="1"/>
</dbReference>
<dbReference type="NCBIfam" id="NF009475">
    <property type="entry name" value="PRK12838.1"/>
    <property type="match status" value="1"/>
</dbReference>
<feature type="region of interest" description="CPSase" evidence="11">
    <location>
        <begin position="1"/>
        <end position="169"/>
    </location>
</feature>
<evidence type="ECO:0000256" key="7">
    <source>
        <dbReference type="ARBA" id="ARBA00022962"/>
    </source>
</evidence>
<evidence type="ECO:0000256" key="9">
    <source>
        <dbReference type="ARBA" id="ARBA00048816"/>
    </source>
</evidence>
<dbReference type="PANTHER" id="PTHR43418:SF7">
    <property type="entry name" value="CARBAMOYL-PHOSPHATE SYNTHASE SMALL CHAIN"/>
    <property type="match status" value="1"/>
</dbReference>
<dbReference type="GO" id="GO:0006541">
    <property type="term" value="P:glutamine metabolic process"/>
    <property type="evidence" value="ECO:0007669"/>
    <property type="project" value="InterPro"/>
</dbReference>
<feature type="binding site" evidence="11">
    <location>
        <position position="218"/>
    </location>
    <ligand>
        <name>L-glutamine</name>
        <dbReference type="ChEBI" id="CHEBI:58359"/>
    </ligand>
</feature>
<dbReference type="InterPro" id="IPR017926">
    <property type="entry name" value="GATASE"/>
</dbReference>
<dbReference type="SUPFAM" id="SSF52317">
    <property type="entry name" value="Class I glutamine amidotransferase-like"/>
    <property type="match status" value="1"/>
</dbReference>
<dbReference type="SUPFAM" id="SSF52021">
    <property type="entry name" value="Carbamoyl phosphate synthetase, small subunit N-terminal domain"/>
    <property type="match status" value="1"/>
</dbReference>
<comment type="pathway">
    <text evidence="2 11">Amino-acid biosynthesis; L-arginine biosynthesis; carbamoyl phosphate from bicarbonate: step 1/1.</text>
</comment>
<keyword evidence="6 11" id="KW-0067">ATP-binding</keyword>
<dbReference type="GO" id="GO:0006207">
    <property type="term" value="P:'de novo' pyrimidine nucleobase biosynthetic process"/>
    <property type="evidence" value="ECO:0007669"/>
    <property type="project" value="InterPro"/>
</dbReference>
<comment type="similarity">
    <text evidence="3 11">Belongs to the CarA family.</text>
</comment>
<dbReference type="InterPro" id="IPR035686">
    <property type="entry name" value="CPSase_GATase1"/>
</dbReference>
<keyword evidence="5 11" id="KW-0547">Nucleotide-binding</keyword>
<dbReference type="OrthoDB" id="9804328at2"/>
<name>A0A1G9G0D9_9FIRM</name>
<evidence type="ECO:0000256" key="6">
    <source>
        <dbReference type="ARBA" id="ARBA00022840"/>
    </source>
</evidence>
<dbReference type="PANTHER" id="PTHR43418">
    <property type="entry name" value="MULTIFUNCTIONAL TRYPTOPHAN BIOSYNTHESIS PROTEIN-RELATED"/>
    <property type="match status" value="1"/>
</dbReference>
<feature type="active site" description="Nucleophile" evidence="11">
    <location>
        <position position="245"/>
    </location>
</feature>
<dbReference type="InterPro" id="IPR050472">
    <property type="entry name" value="Anth_synth/Amidotransfase"/>
</dbReference>
<feature type="active site" evidence="11">
    <location>
        <position position="329"/>
    </location>
</feature>
<organism evidence="13 14">
    <name type="scientific">Natronincola ferrireducens</name>
    <dbReference type="NCBI Taxonomy" id="393762"/>
    <lineage>
        <taxon>Bacteria</taxon>
        <taxon>Bacillati</taxon>
        <taxon>Bacillota</taxon>
        <taxon>Clostridia</taxon>
        <taxon>Peptostreptococcales</taxon>
        <taxon>Natronincolaceae</taxon>
        <taxon>Natronincola</taxon>
    </lineage>
</organism>
<evidence type="ECO:0000313" key="14">
    <source>
        <dbReference type="Proteomes" id="UP000198718"/>
    </source>
</evidence>
<dbReference type="Pfam" id="PF00988">
    <property type="entry name" value="CPSase_sm_chain"/>
    <property type="match status" value="1"/>
</dbReference>
<keyword evidence="4 11" id="KW-0436">Ligase</keyword>
<comment type="catalytic activity">
    <reaction evidence="10 11">
        <text>L-glutamine + H2O = L-glutamate + NH4(+)</text>
        <dbReference type="Rhea" id="RHEA:15889"/>
        <dbReference type="ChEBI" id="CHEBI:15377"/>
        <dbReference type="ChEBI" id="CHEBI:28938"/>
        <dbReference type="ChEBI" id="CHEBI:29985"/>
        <dbReference type="ChEBI" id="CHEBI:58359"/>
    </reaction>
</comment>
<dbReference type="InterPro" id="IPR006274">
    <property type="entry name" value="CarbamoylP_synth_ssu"/>
</dbReference>
<dbReference type="InterPro" id="IPR002474">
    <property type="entry name" value="CarbamoylP_synth_ssu_N"/>
</dbReference>
<comment type="subunit">
    <text evidence="11">Composed of two chains; the small (or glutamine) chain promotes the hydrolysis of glutamine to ammonia, which is used by the large (or ammonia) chain to synthesize carbamoyl phosphate. Tetramer of heterodimers (alpha,beta)4.</text>
</comment>
<keyword evidence="11" id="KW-0055">Arginine biosynthesis</keyword>
<evidence type="ECO:0000313" key="13">
    <source>
        <dbReference type="EMBL" id="SDK93853.1"/>
    </source>
</evidence>
<feature type="active site" evidence="11">
    <location>
        <position position="331"/>
    </location>
</feature>
<dbReference type="PRINTS" id="PR00096">
    <property type="entry name" value="GATASE"/>
</dbReference>
<evidence type="ECO:0000256" key="4">
    <source>
        <dbReference type="ARBA" id="ARBA00022598"/>
    </source>
</evidence>
<sequence>MKAKLILENGNSFEGIAFGHIQETVGEVVFNTGMTGYQEILTDPSYYGQMVVMTYPLIGNYGINLDDMESTAPKVKALIVRERTAKGSNWRCEMDIEGYLKEMKVMGLAEIDTRALTKTLRNHGTMKGIIVGEDISQEEIQKKINNFSNEDAVKQVTTKEIYSVEGAGKHIAIIDFGMKKNILRSFSKRNCRITVFPYNVGAEEILSVNPDGIFLSNGPGDPKALTDNIATIKKLTEKKPILGICLGHQLLALSLGGNTERLKFGHHGCNHPVKDLIKNKIYITSQNHDYVVDGGSLPEEVIVTHVNLNDNTIEGIQHEFLPIFSVQFHPEASPGPQDTAYIFDKFMELLDKEDYNAKR</sequence>
<feature type="binding site" evidence="11">
    <location>
        <position position="246"/>
    </location>
    <ligand>
        <name>L-glutamine</name>
        <dbReference type="ChEBI" id="CHEBI:58359"/>
    </ligand>
</feature>
<dbReference type="GO" id="GO:0004359">
    <property type="term" value="F:glutaminase activity"/>
    <property type="evidence" value="ECO:0007669"/>
    <property type="project" value="RHEA"/>
</dbReference>
<feature type="binding site" evidence="11">
    <location>
        <position position="45"/>
    </location>
    <ligand>
        <name>L-glutamine</name>
        <dbReference type="ChEBI" id="CHEBI:58359"/>
    </ligand>
</feature>
<dbReference type="RefSeq" id="WP_090553837.1">
    <property type="nucleotide sequence ID" value="NZ_FNFP01000005.1"/>
</dbReference>
<keyword evidence="7 11" id="KW-0315">Glutamine amidotransferase</keyword>
<comment type="pathway">
    <text evidence="1 11">Pyrimidine metabolism; UMP biosynthesis via de novo pathway; (S)-dihydroorotate from bicarbonate: step 1/3.</text>
</comment>
<feature type="binding site" evidence="11">
    <location>
        <position position="290"/>
    </location>
    <ligand>
        <name>L-glutamine</name>
        <dbReference type="ChEBI" id="CHEBI:58359"/>
    </ligand>
</feature>
<feature type="binding site" evidence="11">
    <location>
        <position position="287"/>
    </location>
    <ligand>
        <name>L-glutamine</name>
        <dbReference type="ChEBI" id="CHEBI:58359"/>
    </ligand>
</feature>
<feature type="binding site" evidence="11">
    <location>
        <position position="220"/>
    </location>
    <ligand>
        <name>L-glutamine</name>
        <dbReference type="ChEBI" id="CHEBI:58359"/>
    </ligand>
</feature>
<dbReference type="AlphaFoldDB" id="A0A1G9G0D9"/>
<evidence type="ECO:0000256" key="10">
    <source>
        <dbReference type="ARBA" id="ARBA00049285"/>
    </source>
</evidence>
<dbReference type="NCBIfam" id="TIGR01368">
    <property type="entry name" value="CPSaseIIsmall"/>
    <property type="match status" value="1"/>
</dbReference>
<dbReference type="FunFam" id="3.50.30.20:FF:000001">
    <property type="entry name" value="Carbamoyl-phosphate synthase small chain"/>
    <property type="match status" value="1"/>
</dbReference>
<dbReference type="EMBL" id="FNFP01000005">
    <property type="protein sequence ID" value="SDK93853.1"/>
    <property type="molecule type" value="Genomic_DNA"/>
</dbReference>
<comment type="caution">
    <text evidence="11">Lacks conserved residue(s) required for the propagation of feature annotation.</text>
</comment>
<comment type="catalytic activity">
    <reaction evidence="9 11">
        <text>hydrogencarbonate + L-glutamine + 2 ATP + H2O = carbamoyl phosphate + L-glutamate + 2 ADP + phosphate + 2 H(+)</text>
        <dbReference type="Rhea" id="RHEA:18633"/>
        <dbReference type="ChEBI" id="CHEBI:15377"/>
        <dbReference type="ChEBI" id="CHEBI:15378"/>
        <dbReference type="ChEBI" id="CHEBI:17544"/>
        <dbReference type="ChEBI" id="CHEBI:29985"/>
        <dbReference type="ChEBI" id="CHEBI:30616"/>
        <dbReference type="ChEBI" id="CHEBI:43474"/>
        <dbReference type="ChEBI" id="CHEBI:58228"/>
        <dbReference type="ChEBI" id="CHEBI:58359"/>
        <dbReference type="ChEBI" id="CHEBI:456216"/>
        <dbReference type="EC" id="6.3.5.5"/>
    </reaction>
</comment>
<dbReference type="GO" id="GO:0006526">
    <property type="term" value="P:L-arginine biosynthetic process"/>
    <property type="evidence" value="ECO:0007669"/>
    <property type="project" value="UniProtKB-UniRule"/>
</dbReference>
<dbReference type="PRINTS" id="PR00097">
    <property type="entry name" value="ANTSNTHASEII"/>
</dbReference>
<keyword evidence="14" id="KW-1185">Reference proteome</keyword>
<dbReference type="HAMAP" id="MF_01209">
    <property type="entry name" value="CPSase_S_chain"/>
    <property type="match status" value="1"/>
</dbReference>
<keyword evidence="8 11" id="KW-0665">Pyrimidine biosynthesis</keyword>
<dbReference type="InterPro" id="IPR029062">
    <property type="entry name" value="Class_I_gatase-like"/>
</dbReference>
<reference evidence="13 14" key="1">
    <citation type="submission" date="2016-10" db="EMBL/GenBank/DDBJ databases">
        <authorList>
            <person name="de Groot N.N."/>
        </authorList>
    </citation>
    <scope>NUCLEOTIDE SEQUENCE [LARGE SCALE GENOMIC DNA]</scope>
    <source>
        <strain evidence="13 14">DSM 18346</strain>
    </source>
</reference>
<evidence type="ECO:0000256" key="2">
    <source>
        <dbReference type="ARBA" id="ARBA00005077"/>
    </source>
</evidence>
<proteinExistence type="inferred from homology"/>
<evidence type="ECO:0000259" key="12">
    <source>
        <dbReference type="SMART" id="SM01097"/>
    </source>
</evidence>
<dbReference type="STRING" id="393762.SAMN05660472_02303"/>
<gene>
    <name evidence="11" type="primary">carA</name>
    <name evidence="13" type="ORF">SAMN05660472_02303</name>
</gene>